<name>A0A314Y0W7_PRUYE</name>
<sequence length="106" mass="12259">MLIRCKYNFKTSNGESHEINRPLHLHTNIGSSELHQVYVWWSNNVFEEVVDGAQSPTAFYKLVTEVYVDFSVLGFANKQEELEVEKCGICLLYAQDAESIKKRIFI</sequence>
<organism evidence="1 2">
    <name type="scientific">Prunus yedoensis var. nudiflora</name>
    <dbReference type="NCBI Taxonomy" id="2094558"/>
    <lineage>
        <taxon>Eukaryota</taxon>
        <taxon>Viridiplantae</taxon>
        <taxon>Streptophyta</taxon>
        <taxon>Embryophyta</taxon>
        <taxon>Tracheophyta</taxon>
        <taxon>Spermatophyta</taxon>
        <taxon>Magnoliopsida</taxon>
        <taxon>eudicotyledons</taxon>
        <taxon>Gunneridae</taxon>
        <taxon>Pentapetalae</taxon>
        <taxon>rosids</taxon>
        <taxon>fabids</taxon>
        <taxon>Rosales</taxon>
        <taxon>Rosaceae</taxon>
        <taxon>Amygdaloideae</taxon>
        <taxon>Amygdaleae</taxon>
        <taxon>Prunus</taxon>
    </lineage>
</organism>
<dbReference type="AlphaFoldDB" id="A0A314Y0W7"/>
<comment type="caution">
    <text evidence="1">The sequence shown here is derived from an EMBL/GenBank/DDBJ whole genome shotgun (WGS) entry which is preliminary data.</text>
</comment>
<keyword evidence="2" id="KW-1185">Reference proteome</keyword>
<gene>
    <name evidence="1" type="ORF">Pyn_09787</name>
</gene>
<evidence type="ECO:0000313" key="2">
    <source>
        <dbReference type="Proteomes" id="UP000250321"/>
    </source>
</evidence>
<dbReference type="EMBL" id="PJQY01001854">
    <property type="protein sequence ID" value="PQP98976.1"/>
    <property type="molecule type" value="Genomic_DNA"/>
</dbReference>
<dbReference type="OrthoDB" id="1166699at2759"/>
<dbReference type="STRING" id="2094558.A0A314Y0W7"/>
<proteinExistence type="predicted"/>
<accession>A0A314Y0W7</accession>
<protein>
    <submittedName>
        <fullName evidence="1">Disease resistance protein RPS6</fullName>
    </submittedName>
</protein>
<dbReference type="Proteomes" id="UP000250321">
    <property type="component" value="Unassembled WGS sequence"/>
</dbReference>
<evidence type="ECO:0000313" key="1">
    <source>
        <dbReference type="EMBL" id="PQP98976.1"/>
    </source>
</evidence>
<reference evidence="1 2" key="1">
    <citation type="submission" date="2018-02" db="EMBL/GenBank/DDBJ databases">
        <title>Draft genome of wild Prunus yedoensis var. nudiflora.</title>
        <authorList>
            <person name="Baek S."/>
            <person name="Kim J.-H."/>
            <person name="Choi K."/>
            <person name="Kim G.-B."/>
            <person name="Cho A."/>
            <person name="Jang H."/>
            <person name="Shin C.-H."/>
            <person name="Yu H.-J."/>
            <person name="Mun J.-H."/>
        </authorList>
    </citation>
    <scope>NUCLEOTIDE SEQUENCE [LARGE SCALE GENOMIC DNA]</scope>
    <source>
        <strain evidence="2">cv. Jeju island</strain>
        <tissue evidence="1">Leaf</tissue>
    </source>
</reference>